<dbReference type="AlphaFoldDB" id="A0A9D5B6L9"/>
<dbReference type="PRINTS" id="PR00418">
    <property type="entry name" value="TPI2FAMILY"/>
</dbReference>
<comment type="cofactor">
    <cofactor evidence="2">
        <name>Mg(2+)</name>
        <dbReference type="ChEBI" id="CHEBI:18420"/>
    </cofactor>
</comment>
<keyword evidence="6" id="KW-0413">Isomerase</keyword>
<keyword evidence="5" id="KW-0238">DNA-binding</keyword>
<accession>A0A9D5B6L9</accession>
<organism evidence="8 9">
    <name type="scientific">Pisum sativum</name>
    <name type="common">Garden pea</name>
    <name type="synonym">Lathyrus oleraceus</name>
    <dbReference type="NCBI Taxonomy" id="3888"/>
    <lineage>
        <taxon>Eukaryota</taxon>
        <taxon>Viridiplantae</taxon>
        <taxon>Streptophyta</taxon>
        <taxon>Embryophyta</taxon>
        <taxon>Tracheophyta</taxon>
        <taxon>Spermatophyta</taxon>
        <taxon>Magnoliopsida</taxon>
        <taxon>eudicotyledons</taxon>
        <taxon>Gunneridae</taxon>
        <taxon>Pentapetalae</taxon>
        <taxon>rosids</taxon>
        <taxon>fabids</taxon>
        <taxon>Fabales</taxon>
        <taxon>Fabaceae</taxon>
        <taxon>Papilionoideae</taxon>
        <taxon>50 kb inversion clade</taxon>
        <taxon>NPAAA clade</taxon>
        <taxon>Hologalegina</taxon>
        <taxon>IRL clade</taxon>
        <taxon>Fabeae</taxon>
        <taxon>Lathyrus</taxon>
    </lineage>
</organism>
<dbReference type="Gramene" id="Psat03G0538300-T1">
    <property type="protein sequence ID" value="KAI5431199.1"/>
    <property type="gene ID" value="KIW84_035383"/>
</dbReference>
<keyword evidence="9" id="KW-1185">Reference proteome</keyword>
<sequence>MSPPPPSPIHLPPPKTFKSAVTSYPSILVVHSFSIVTLHLHSQTPPILPPSAKAFAALSIQLSTVPGLFKIFDEILVNAADNKGRDPSMDSLKVTMDPEANAVSAYNNGNGVPVEIRQEEEDDEGEQAQRRRNTGNLVC</sequence>
<dbReference type="EC" id="5.6.2.2" evidence="3"/>
<proteinExistence type="predicted"/>
<evidence type="ECO:0000313" key="9">
    <source>
        <dbReference type="Proteomes" id="UP001058974"/>
    </source>
</evidence>
<protein>
    <recommendedName>
        <fullName evidence="3">DNA topoisomerase (ATP-hydrolyzing)</fullName>
        <ecNumber evidence="3">5.6.2.2</ecNumber>
    </recommendedName>
</protein>
<dbReference type="GO" id="GO:0003677">
    <property type="term" value="F:DNA binding"/>
    <property type="evidence" value="ECO:0007669"/>
    <property type="project" value="UniProtKB-KW"/>
</dbReference>
<dbReference type="PANTHER" id="PTHR10169:SF38">
    <property type="entry name" value="DNA TOPOISOMERASE 2"/>
    <property type="match status" value="1"/>
</dbReference>
<dbReference type="Gene3D" id="3.30.565.10">
    <property type="entry name" value="Histidine kinase-like ATPase, C-terminal domain"/>
    <property type="match status" value="1"/>
</dbReference>
<comment type="catalytic activity">
    <reaction evidence="1">
        <text>ATP-dependent breakage, passage and rejoining of double-stranded DNA.</text>
        <dbReference type="EC" id="5.6.2.2"/>
    </reaction>
</comment>
<keyword evidence="4" id="KW-0799">Topoisomerase</keyword>
<comment type="caution">
    <text evidence="8">The sequence shown here is derived from an EMBL/GenBank/DDBJ whole genome shotgun (WGS) entry which is preliminary data.</text>
</comment>
<evidence type="ECO:0000256" key="3">
    <source>
        <dbReference type="ARBA" id="ARBA00012895"/>
    </source>
</evidence>
<dbReference type="InterPro" id="IPR036890">
    <property type="entry name" value="HATPase_C_sf"/>
</dbReference>
<dbReference type="GO" id="GO:0003918">
    <property type="term" value="F:DNA topoisomerase type II (double strand cut, ATP-hydrolyzing) activity"/>
    <property type="evidence" value="ECO:0007669"/>
    <property type="project" value="UniProtKB-EC"/>
</dbReference>
<gene>
    <name evidence="8" type="ORF">KIW84_035383</name>
</gene>
<name>A0A9D5B6L9_PEA</name>
<evidence type="ECO:0000256" key="7">
    <source>
        <dbReference type="SAM" id="MobiDB-lite"/>
    </source>
</evidence>
<dbReference type="Proteomes" id="UP001058974">
    <property type="component" value="Chromosome 3"/>
</dbReference>
<evidence type="ECO:0000256" key="5">
    <source>
        <dbReference type="ARBA" id="ARBA00023125"/>
    </source>
</evidence>
<evidence type="ECO:0000256" key="6">
    <source>
        <dbReference type="ARBA" id="ARBA00023235"/>
    </source>
</evidence>
<evidence type="ECO:0000256" key="2">
    <source>
        <dbReference type="ARBA" id="ARBA00001946"/>
    </source>
</evidence>
<dbReference type="GO" id="GO:0005634">
    <property type="term" value="C:nucleus"/>
    <property type="evidence" value="ECO:0007669"/>
    <property type="project" value="TreeGrafter"/>
</dbReference>
<evidence type="ECO:0000256" key="4">
    <source>
        <dbReference type="ARBA" id="ARBA00023029"/>
    </source>
</evidence>
<evidence type="ECO:0000256" key="1">
    <source>
        <dbReference type="ARBA" id="ARBA00000185"/>
    </source>
</evidence>
<evidence type="ECO:0000313" key="8">
    <source>
        <dbReference type="EMBL" id="KAI5431199.1"/>
    </source>
</evidence>
<dbReference type="SUPFAM" id="SSF55874">
    <property type="entry name" value="ATPase domain of HSP90 chaperone/DNA topoisomerase II/histidine kinase"/>
    <property type="match status" value="1"/>
</dbReference>
<dbReference type="GO" id="GO:0000712">
    <property type="term" value="P:resolution of meiotic recombination intermediates"/>
    <property type="evidence" value="ECO:0007669"/>
    <property type="project" value="TreeGrafter"/>
</dbReference>
<dbReference type="PANTHER" id="PTHR10169">
    <property type="entry name" value="DNA TOPOISOMERASE/GYRASE"/>
    <property type="match status" value="1"/>
</dbReference>
<feature type="region of interest" description="Disordered" evidence="7">
    <location>
        <begin position="102"/>
        <end position="139"/>
    </location>
</feature>
<reference evidence="8 9" key="1">
    <citation type="journal article" date="2022" name="Nat. Genet.">
        <title>Improved pea reference genome and pan-genome highlight genomic features and evolutionary characteristics.</title>
        <authorList>
            <person name="Yang T."/>
            <person name="Liu R."/>
            <person name="Luo Y."/>
            <person name="Hu S."/>
            <person name="Wang D."/>
            <person name="Wang C."/>
            <person name="Pandey M.K."/>
            <person name="Ge S."/>
            <person name="Xu Q."/>
            <person name="Li N."/>
            <person name="Li G."/>
            <person name="Huang Y."/>
            <person name="Saxena R.K."/>
            <person name="Ji Y."/>
            <person name="Li M."/>
            <person name="Yan X."/>
            <person name="He Y."/>
            <person name="Liu Y."/>
            <person name="Wang X."/>
            <person name="Xiang C."/>
            <person name="Varshney R.K."/>
            <person name="Ding H."/>
            <person name="Gao S."/>
            <person name="Zong X."/>
        </authorList>
    </citation>
    <scope>NUCLEOTIDE SEQUENCE [LARGE SCALE GENOMIC DNA]</scope>
    <source>
        <strain evidence="8 9">cv. Zhongwan 6</strain>
    </source>
</reference>
<dbReference type="InterPro" id="IPR050634">
    <property type="entry name" value="DNA_Topoisomerase_II"/>
</dbReference>
<dbReference type="GO" id="GO:0000819">
    <property type="term" value="P:sister chromatid segregation"/>
    <property type="evidence" value="ECO:0007669"/>
    <property type="project" value="TreeGrafter"/>
</dbReference>
<dbReference type="EMBL" id="JAMSHJ010000003">
    <property type="protein sequence ID" value="KAI5431199.1"/>
    <property type="molecule type" value="Genomic_DNA"/>
</dbReference>